<feature type="transmembrane region" description="Helical" evidence="1">
    <location>
        <begin position="92"/>
        <end position="111"/>
    </location>
</feature>
<reference evidence="2 4" key="1">
    <citation type="submission" date="2018-06" db="EMBL/GenBank/DDBJ databases">
        <authorList>
            <consortium name="Pathogen Informatics"/>
            <person name="Doyle S."/>
        </authorList>
    </citation>
    <scope>NUCLEOTIDE SEQUENCE [LARGE SCALE GENOMIC DNA]</scope>
    <source>
        <strain evidence="2 4">NCTC11343</strain>
    </source>
</reference>
<dbReference type="RefSeq" id="WP_112374589.1">
    <property type="nucleotide sequence ID" value="NZ_CP068086.1"/>
</dbReference>
<evidence type="ECO:0000313" key="3">
    <source>
        <dbReference type="EMBL" id="VXD04120.1"/>
    </source>
</evidence>
<name>A0A2X2IU93_SPHMU</name>
<accession>A0A654DFF8</accession>
<keyword evidence="1" id="KW-1133">Transmembrane helix</keyword>
<dbReference type="Proteomes" id="UP000432350">
    <property type="component" value="Unassembled WGS sequence"/>
</dbReference>
<dbReference type="Proteomes" id="UP000251241">
    <property type="component" value="Unassembled WGS sequence"/>
</dbReference>
<gene>
    <name evidence="2" type="ORF">NCTC11343_02140</name>
    <name evidence="3" type="ORF">SPHINGO8BC_60153</name>
</gene>
<keyword evidence="1" id="KW-0472">Membrane</keyword>
<keyword evidence="1" id="KW-0812">Transmembrane</keyword>
<dbReference type="GeneID" id="97181097"/>
<evidence type="ECO:0000256" key="1">
    <source>
        <dbReference type="SAM" id="Phobius"/>
    </source>
</evidence>
<organism evidence="2 4">
    <name type="scientific">Sphingobacterium multivorum</name>
    <dbReference type="NCBI Taxonomy" id="28454"/>
    <lineage>
        <taxon>Bacteria</taxon>
        <taxon>Pseudomonadati</taxon>
        <taxon>Bacteroidota</taxon>
        <taxon>Sphingobacteriia</taxon>
        <taxon>Sphingobacteriales</taxon>
        <taxon>Sphingobacteriaceae</taxon>
        <taxon>Sphingobacterium</taxon>
    </lineage>
</organism>
<evidence type="ECO:0000313" key="5">
    <source>
        <dbReference type="Proteomes" id="UP000432350"/>
    </source>
</evidence>
<reference evidence="3 5" key="2">
    <citation type="submission" date="2019-10" db="EMBL/GenBank/DDBJ databases">
        <authorList>
            <person name="Karimi E."/>
        </authorList>
    </citation>
    <scope>NUCLEOTIDE SEQUENCE [LARGE SCALE GENOMIC DNA]</scope>
    <source>
        <strain evidence="3 5">Sphingobacterium sp. 8BC</strain>
    </source>
</reference>
<accession>A0A2X2IU93</accession>
<evidence type="ECO:0000313" key="2">
    <source>
        <dbReference type="EMBL" id="SPZ85578.1"/>
    </source>
</evidence>
<dbReference type="EMBL" id="UAUU01000008">
    <property type="protein sequence ID" value="SPZ85578.1"/>
    <property type="molecule type" value="Genomic_DNA"/>
</dbReference>
<proteinExistence type="predicted"/>
<protein>
    <submittedName>
        <fullName evidence="2">Uncharacterized protein</fullName>
    </submittedName>
</protein>
<sequence>MLFIYTRYEYVLGSKNITATLKNETIPQNFNLSIITPATKFLGFPVGGGLVKMSRLVNQYGQVIHARNYSPEIKEEVKKFKKTLEIPYFKLWKGYLIIASIAIIGSIIYGIKLNMDGKKYRNEKESLAKSAQQLQAGQLYGASFFTDAEGNNIQGLPAGWVKILKIEGDTIFVQRSKKISDRAMFEMKDLESIKPTSDEDWNNRIEKMNYTLFKEAVNNKNLSGIDLSYIGADHDKYSGVIMSFKGVE</sequence>
<dbReference type="EMBL" id="CABWMV010000025">
    <property type="protein sequence ID" value="VXD04120.1"/>
    <property type="molecule type" value="Genomic_DNA"/>
</dbReference>
<evidence type="ECO:0000313" key="4">
    <source>
        <dbReference type="Proteomes" id="UP000251241"/>
    </source>
</evidence>
<dbReference type="AlphaFoldDB" id="A0A2X2IU93"/>